<feature type="compositionally biased region" description="Basic and acidic residues" evidence="1">
    <location>
        <begin position="30"/>
        <end position="40"/>
    </location>
</feature>
<organism evidence="2 3">
    <name type="scientific">Vespula maculifrons</name>
    <name type="common">Eastern yellow jacket</name>
    <name type="synonym">Wasp</name>
    <dbReference type="NCBI Taxonomy" id="7453"/>
    <lineage>
        <taxon>Eukaryota</taxon>
        <taxon>Metazoa</taxon>
        <taxon>Ecdysozoa</taxon>
        <taxon>Arthropoda</taxon>
        <taxon>Hexapoda</taxon>
        <taxon>Insecta</taxon>
        <taxon>Pterygota</taxon>
        <taxon>Neoptera</taxon>
        <taxon>Endopterygota</taxon>
        <taxon>Hymenoptera</taxon>
        <taxon>Apocrita</taxon>
        <taxon>Aculeata</taxon>
        <taxon>Vespoidea</taxon>
        <taxon>Vespidae</taxon>
        <taxon>Vespinae</taxon>
        <taxon>Vespula</taxon>
    </lineage>
</organism>
<dbReference type="Proteomes" id="UP001607303">
    <property type="component" value="Unassembled WGS sequence"/>
</dbReference>
<feature type="region of interest" description="Disordered" evidence="1">
    <location>
        <begin position="1"/>
        <end position="40"/>
    </location>
</feature>
<comment type="caution">
    <text evidence="2">The sequence shown here is derived from an EMBL/GenBank/DDBJ whole genome shotgun (WGS) entry which is preliminary data.</text>
</comment>
<accession>A0ABD2BP01</accession>
<evidence type="ECO:0000313" key="3">
    <source>
        <dbReference type="Proteomes" id="UP001607303"/>
    </source>
</evidence>
<sequence length="120" mass="13284">MLITRSPVEGGGRGGREEGVKEEEEEKEEAEAIRDCARSEARTSHRTFPGYLLVFLEFRGILLRETVGGLRTRRLYDPIHQRHLSALGHFSGVDVVRSSSASPSTYPIHSGVLTGSYELA</sequence>
<evidence type="ECO:0000256" key="1">
    <source>
        <dbReference type="SAM" id="MobiDB-lite"/>
    </source>
</evidence>
<evidence type="ECO:0000313" key="2">
    <source>
        <dbReference type="EMBL" id="KAL2734499.1"/>
    </source>
</evidence>
<keyword evidence="3" id="KW-1185">Reference proteome</keyword>
<proteinExistence type="predicted"/>
<reference evidence="2 3" key="1">
    <citation type="journal article" date="2024" name="Ann. Entomol. Soc. Am.">
        <title>Genomic analyses of the southern and eastern yellowjacket wasps (Hymenoptera: Vespidae) reveal evolutionary signatures of social life.</title>
        <authorList>
            <person name="Catto M.A."/>
            <person name="Caine P.B."/>
            <person name="Orr S.E."/>
            <person name="Hunt B.G."/>
            <person name="Goodisman M.A.D."/>
        </authorList>
    </citation>
    <scope>NUCLEOTIDE SEQUENCE [LARGE SCALE GENOMIC DNA]</scope>
    <source>
        <strain evidence="2">232</strain>
        <tissue evidence="2">Head and thorax</tissue>
    </source>
</reference>
<gene>
    <name evidence="2" type="ORF">V1477_013676</name>
</gene>
<name>A0ABD2BP01_VESMC</name>
<protein>
    <submittedName>
        <fullName evidence="2">Uncharacterized protein</fullName>
    </submittedName>
</protein>
<feature type="compositionally biased region" description="Acidic residues" evidence="1">
    <location>
        <begin position="20"/>
        <end position="29"/>
    </location>
</feature>
<dbReference type="AlphaFoldDB" id="A0ABD2BP01"/>
<dbReference type="EMBL" id="JAYRBN010000071">
    <property type="protein sequence ID" value="KAL2734499.1"/>
    <property type="molecule type" value="Genomic_DNA"/>
</dbReference>